<dbReference type="EMBL" id="GBRH01281228">
    <property type="protein sequence ID" value="JAD16667.1"/>
    <property type="molecule type" value="Transcribed_RNA"/>
</dbReference>
<protein>
    <submittedName>
        <fullName evidence="1">Uncharacterized protein</fullName>
    </submittedName>
</protein>
<evidence type="ECO:0000313" key="1">
    <source>
        <dbReference type="EMBL" id="JAD16667.1"/>
    </source>
</evidence>
<reference evidence="1" key="1">
    <citation type="submission" date="2014-09" db="EMBL/GenBank/DDBJ databases">
        <authorList>
            <person name="Magalhaes I.L.F."/>
            <person name="Oliveira U."/>
            <person name="Santos F.R."/>
            <person name="Vidigal T.H.D.A."/>
            <person name="Brescovit A.D."/>
            <person name="Santos A.J."/>
        </authorList>
    </citation>
    <scope>NUCLEOTIDE SEQUENCE</scope>
    <source>
        <tissue evidence="1">Shoot tissue taken approximately 20 cm above the soil surface</tissue>
    </source>
</reference>
<reference evidence="1" key="2">
    <citation type="journal article" date="2015" name="Data Brief">
        <title>Shoot transcriptome of the giant reed, Arundo donax.</title>
        <authorList>
            <person name="Barrero R.A."/>
            <person name="Guerrero F.D."/>
            <person name="Moolhuijzen P."/>
            <person name="Goolsby J.A."/>
            <person name="Tidwell J."/>
            <person name="Bellgard S.E."/>
            <person name="Bellgard M.I."/>
        </authorList>
    </citation>
    <scope>NUCLEOTIDE SEQUENCE</scope>
    <source>
        <tissue evidence="1">Shoot tissue taken approximately 20 cm above the soil surface</tissue>
    </source>
</reference>
<organism evidence="1">
    <name type="scientific">Arundo donax</name>
    <name type="common">Giant reed</name>
    <name type="synonym">Donax arundinaceus</name>
    <dbReference type="NCBI Taxonomy" id="35708"/>
    <lineage>
        <taxon>Eukaryota</taxon>
        <taxon>Viridiplantae</taxon>
        <taxon>Streptophyta</taxon>
        <taxon>Embryophyta</taxon>
        <taxon>Tracheophyta</taxon>
        <taxon>Spermatophyta</taxon>
        <taxon>Magnoliopsida</taxon>
        <taxon>Liliopsida</taxon>
        <taxon>Poales</taxon>
        <taxon>Poaceae</taxon>
        <taxon>PACMAD clade</taxon>
        <taxon>Arundinoideae</taxon>
        <taxon>Arundineae</taxon>
        <taxon>Arundo</taxon>
    </lineage>
</organism>
<sequence length="63" mass="6915">MLRGSTLLSYPVGSHLVMLKAMTSQQKTCGFAEPSVVQQLHYWNMTSGLLFKTSKSSPDAKPV</sequence>
<name>A0A0A8XYA4_ARUDO</name>
<dbReference type="AlphaFoldDB" id="A0A0A8XYA4"/>
<proteinExistence type="predicted"/>
<accession>A0A0A8XYA4</accession>